<sequence>MFFHARTNFLRFHQSFKSIIQTNSLYFPEKIKVDVPQIREYARRRRRHAAKAIPDNSLPFTDAVSLIKAVEVGKPNSTWELHVELKLGKGGKSAPPIRGSIFLPRSMSKTMPMAKRDTVTNDIANTTKDLTEKT</sequence>
<accession>A0ACA9RHG0</accession>
<organism evidence="1 2">
    <name type="scientific">Racocetra persica</name>
    <dbReference type="NCBI Taxonomy" id="160502"/>
    <lineage>
        <taxon>Eukaryota</taxon>
        <taxon>Fungi</taxon>
        <taxon>Fungi incertae sedis</taxon>
        <taxon>Mucoromycota</taxon>
        <taxon>Glomeromycotina</taxon>
        <taxon>Glomeromycetes</taxon>
        <taxon>Diversisporales</taxon>
        <taxon>Gigasporaceae</taxon>
        <taxon>Racocetra</taxon>
    </lineage>
</organism>
<protein>
    <submittedName>
        <fullName evidence="1">32058_t:CDS:1</fullName>
    </submittedName>
</protein>
<proteinExistence type="predicted"/>
<dbReference type="Proteomes" id="UP000789920">
    <property type="component" value="Unassembled WGS sequence"/>
</dbReference>
<gene>
    <name evidence="1" type="ORF">RPERSI_LOCUS19578</name>
</gene>
<feature type="non-terminal residue" evidence="1">
    <location>
        <position position="134"/>
    </location>
</feature>
<evidence type="ECO:0000313" key="2">
    <source>
        <dbReference type="Proteomes" id="UP000789920"/>
    </source>
</evidence>
<name>A0ACA9RHG0_9GLOM</name>
<dbReference type="EMBL" id="CAJVQC010053876">
    <property type="protein sequence ID" value="CAG8793484.1"/>
    <property type="molecule type" value="Genomic_DNA"/>
</dbReference>
<comment type="caution">
    <text evidence="1">The sequence shown here is derived from an EMBL/GenBank/DDBJ whole genome shotgun (WGS) entry which is preliminary data.</text>
</comment>
<evidence type="ECO:0000313" key="1">
    <source>
        <dbReference type="EMBL" id="CAG8793484.1"/>
    </source>
</evidence>
<keyword evidence="2" id="KW-1185">Reference proteome</keyword>
<reference evidence="1" key="1">
    <citation type="submission" date="2021-06" db="EMBL/GenBank/DDBJ databases">
        <authorList>
            <person name="Kallberg Y."/>
            <person name="Tangrot J."/>
            <person name="Rosling A."/>
        </authorList>
    </citation>
    <scope>NUCLEOTIDE SEQUENCE</scope>
    <source>
        <strain evidence="1">MA461A</strain>
    </source>
</reference>